<name>A0AA39XXD5_9PEZI</name>
<sequence>MGAYVSIPDCKSHYNITVNCDYFVTNLTNGEKPKIGGYGRREIPPDADVAGIGVVSSFLATTSLALLLSIISIFWLMGKRIWGEKDPNKHRKKRKRHCDLSLSELCEALVLSCSDTQIFTGGAYAMTLRYFKGCSIIAYHYDIVANLMLLTCATHLMSITIVRNYWQWPWLGILRTLICTGVFIVTGILLANQNSASDFPFPSVIPAASNDTDMILMPAACFQQGNSQLLGTLKDSLGEKAAEAILFSTPGNRIPGWNNYLIILLLYLCAGFVDILRTIRRGALSNPNGKRGRFVAWLKSLGRSSKDRDPNPPRRSTWRGTLVFSCFCAYLLGGIGVSCWTVFQSANYIFSLRSWAKASGWLKLESGNQSAEDDATSFGQLVPIFTNVILLFTIAQMMSKACWKFTDRKFDMYGGVIYQHGKDDDSIVMGDRPTSPSKSHVGVQVHQYSAVPTTTHATDSSDIQPISLSAPAPAPAMASAPAPAPAATTVSAPSSVPSGRWENGRWSSTGIHPTSDSPTPPNRWQNSPTPPSILEQSLHSVPTPPLQPQHSRTWSSSQQMAHHTTGSWAALQQPEMFASHPQPHRVSSFPSYAEAPTSQPAMSEHHRVASYPGYAEAPAPLPAVSEYYPTAQPSSVNLGTNAGSTSSFPAQGQQPIVGPDGRQWQFVPVMAPP</sequence>
<feature type="transmembrane region" description="Helical" evidence="2">
    <location>
        <begin position="49"/>
        <end position="77"/>
    </location>
</feature>
<evidence type="ECO:0000313" key="3">
    <source>
        <dbReference type="EMBL" id="KAK0641829.1"/>
    </source>
</evidence>
<keyword evidence="4" id="KW-1185">Reference proteome</keyword>
<protein>
    <submittedName>
        <fullName evidence="3">Uncharacterized protein</fullName>
    </submittedName>
</protein>
<dbReference type="EMBL" id="JAULSV010000006">
    <property type="protein sequence ID" value="KAK0641829.1"/>
    <property type="molecule type" value="Genomic_DNA"/>
</dbReference>
<dbReference type="InterPro" id="IPR053018">
    <property type="entry name" value="Elsinochrome_Biosynth-Asso"/>
</dbReference>
<feature type="region of interest" description="Disordered" evidence="1">
    <location>
        <begin position="635"/>
        <end position="661"/>
    </location>
</feature>
<accession>A0AA39XXD5</accession>
<feature type="compositionally biased region" description="Polar residues" evidence="1">
    <location>
        <begin position="548"/>
        <end position="566"/>
    </location>
</feature>
<evidence type="ECO:0000256" key="1">
    <source>
        <dbReference type="SAM" id="MobiDB-lite"/>
    </source>
</evidence>
<feature type="compositionally biased region" description="Polar residues" evidence="1">
    <location>
        <begin position="635"/>
        <end position="654"/>
    </location>
</feature>
<feature type="compositionally biased region" description="Low complexity" evidence="1">
    <location>
        <begin position="469"/>
        <end position="498"/>
    </location>
</feature>
<gene>
    <name evidence="3" type="ORF">B0T16DRAFT_461858</name>
</gene>
<feature type="compositionally biased region" description="Polar residues" evidence="1">
    <location>
        <begin position="453"/>
        <end position="467"/>
    </location>
</feature>
<dbReference type="AlphaFoldDB" id="A0AA39XXD5"/>
<dbReference type="Proteomes" id="UP001174936">
    <property type="component" value="Unassembled WGS sequence"/>
</dbReference>
<proteinExistence type="predicted"/>
<feature type="transmembrane region" description="Helical" evidence="2">
    <location>
        <begin position="322"/>
        <end position="343"/>
    </location>
</feature>
<evidence type="ECO:0000313" key="4">
    <source>
        <dbReference type="Proteomes" id="UP001174936"/>
    </source>
</evidence>
<keyword evidence="2" id="KW-1133">Transmembrane helix</keyword>
<feature type="transmembrane region" description="Helical" evidence="2">
    <location>
        <begin position="257"/>
        <end position="276"/>
    </location>
</feature>
<dbReference type="PANTHER" id="PTHR37577">
    <property type="entry name" value="INTEGRAL MEMBRANE PROTEIN"/>
    <property type="match status" value="1"/>
</dbReference>
<feature type="transmembrane region" description="Helical" evidence="2">
    <location>
        <begin position="173"/>
        <end position="191"/>
    </location>
</feature>
<organism evidence="3 4">
    <name type="scientific">Cercophora newfieldiana</name>
    <dbReference type="NCBI Taxonomy" id="92897"/>
    <lineage>
        <taxon>Eukaryota</taxon>
        <taxon>Fungi</taxon>
        <taxon>Dikarya</taxon>
        <taxon>Ascomycota</taxon>
        <taxon>Pezizomycotina</taxon>
        <taxon>Sordariomycetes</taxon>
        <taxon>Sordariomycetidae</taxon>
        <taxon>Sordariales</taxon>
        <taxon>Lasiosphaeriaceae</taxon>
        <taxon>Cercophora</taxon>
    </lineage>
</organism>
<keyword evidence="2" id="KW-0812">Transmembrane</keyword>
<evidence type="ECO:0000256" key="2">
    <source>
        <dbReference type="SAM" id="Phobius"/>
    </source>
</evidence>
<comment type="caution">
    <text evidence="3">The sequence shown here is derived from an EMBL/GenBank/DDBJ whole genome shotgun (WGS) entry which is preliminary data.</text>
</comment>
<dbReference type="PANTHER" id="PTHR37577:SF1">
    <property type="entry name" value="INTEGRAL MEMBRANE PROTEIN"/>
    <property type="match status" value="1"/>
</dbReference>
<feature type="region of interest" description="Disordered" evidence="1">
    <location>
        <begin position="578"/>
        <end position="607"/>
    </location>
</feature>
<feature type="transmembrane region" description="Helical" evidence="2">
    <location>
        <begin position="384"/>
        <end position="403"/>
    </location>
</feature>
<reference evidence="3" key="1">
    <citation type="submission" date="2023-06" db="EMBL/GenBank/DDBJ databases">
        <title>Genome-scale phylogeny and comparative genomics of the fungal order Sordariales.</title>
        <authorList>
            <consortium name="Lawrence Berkeley National Laboratory"/>
            <person name="Hensen N."/>
            <person name="Bonometti L."/>
            <person name="Westerberg I."/>
            <person name="Brannstrom I.O."/>
            <person name="Guillou S."/>
            <person name="Cros-Aarteil S."/>
            <person name="Calhoun S."/>
            <person name="Haridas S."/>
            <person name="Kuo A."/>
            <person name="Mondo S."/>
            <person name="Pangilinan J."/>
            <person name="Riley R."/>
            <person name="Labutti K."/>
            <person name="Andreopoulos B."/>
            <person name="Lipzen A."/>
            <person name="Chen C."/>
            <person name="Yanf M."/>
            <person name="Daum C."/>
            <person name="Ng V."/>
            <person name="Clum A."/>
            <person name="Steindorff A."/>
            <person name="Ohm R."/>
            <person name="Martin F."/>
            <person name="Silar P."/>
            <person name="Natvig D."/>
            <person name="Lalanne C."/>
            <person name="Gautier V."/>
            <person name="Ament-Velasquez S.L."/>
            <person name="Kruys A."/>
            <person name="Hutchinson M.I."/>
            <person name="Powell A.J."/>
            <person name="Barry K."/>
            <person name="Miller A.N."/>
            <person name="Grigoriev I.V."/>
            <person name="Debuchy R."/>
            <person name="Gladieux P."/>
            <person name="Thoren M.H."/>
            <person name="Johannesson H."/>
        </authorList>
    </citation>
    <scope>NUCLEOTIDE SEQUENCE</scope>
    <source>
        <strain evidence="3">SMH2532-1</strain>
    </source>
</reference>
<keyword evidence="2" id="KW-0472">Membrane</keyword>
<feature type="region of interest" description="Disordered" evidence="1">
    <location>
        <begin position="453"/>
        <end position="566"/>
    </location>
</feature>
<feature type="compositionally biased region" description="Polar residues" evidence="1">
    <location>
        <begin position="505"/>
        <end position="527"/>
    </location>
</feature>